<dbReference type="Proteomes" id="UP000239711">
    <property type="component" value="Unassembled WGS sequence"/>
</dbReference>
<evidence type="ECO:0008006" key="4">
    <source>
        <dbReference type="Google" id="ProtNLM"/>
    </source>
</evidence>
<keyword evidence="3" id="KW-1185">Reference proteome</keyword>
<evidence type="ECO:0000313" key="2">
    <source>
        <dbReference type="EMBL" id="PRD43234.1"/>
    </source>
</evidence>
<name>A0A2S9IRS3_9SPHI</name>
<proteinExistence type="predicted"/>
<organism evidence="2 3">
    <name type="scientific">Sphingobacterium haloxyli</name>
    <dbReference type="NCBI Taxonomy" id="2100533"/>
    <lineage>
        <taxon>Bacteria</taxon>
        <taxon>Pseudomonadati</taxon>
        <taxon>Bacteroidota</taxon>
        <taxon>Sphingobacteriia</taxon>
        <taxon>Sphingobacteriales</taxon>
        <taxon>Sphingobacteriaceae</taxon>
        <taxon>Sphingobacterium</taxon>
    </lineage>
</organism>
<feature type="non-terminal residue" evidence="2">
    <location>
        <position position="1"/>
    </location>
</feature>
<evidence type="ECO:0000313" key="3">
    <source>
        <dbReference type="Proteomes" id="UP000239711"/>
    </source>
</evidence>
<feature type="compositionally biased region" description="Polar residues" evidence="1">
    <location>
        <begin position="66"/>
        <end position="75"/>
    </location>
</feature>
<gene>
    <name evidence="2" type="ORF">C5745_19925</name>
</gene>
<sequence length="101" mass="11806">DLDVWLDYYNSERPHSGKYCYGKTPKDTWEESIYLAKEKLLHAHSQNVVSLPMSDEVETAPYQKHPFNNNPTQQNDEGERKSPFNNFFTEKTTEAIKPVKI</sequence>
<feature type="region of interest" description="Disordered" evidence="1">
    <location>
        <begin position="61"/>
        <end position="101"/>
    </location>
</feature>
<dbReference type="AlphaFoldDB" id="A0A2S9IRS3"/>
<reference evidence="2 3" key="1">
    <citation type="submission" date="2018-02" db="EMBL/GenBank/DDBJ databases">
        <title>The draft genome of Sphingobacterium sp. 5JN-11.</title>
        <authorList>
            <person name="Liu L."/>
            <person name="Li L."/>
            <person name="Liang L."/>
            <person name="Zhang X."/>
            <person name="Wang T."/>
        </authorList>
    </citation>
    <scope>NUCLEOTIDE SEQUENCE [LARGE SCALE GENOMIC DNA]</scope>
    <source>
        <strain evidence="2 3">5JN-11</strain>
    </source>
</reference>
<evidence type="ECO:0000256" key="1">
    <source>
        <dbReference type="SAM" id="MobiDB-lite"/>
    </source>
</evidence>
<accession>A0A2S9IRS3</accession>
<protein>
    <recommendedName>
        <fullName evidence="4">IS481 family transposase</fullName>
    </recommendedName>
</protein>
<comment type="caution">
    <text evidence="2">The sequence shown here is derived from an EMBL/GenBank/DDBJ whole genome shotgun (WGS) entry which is preliminary data.</text>
</comment>
<dbReference type="EMBL" id="PVBQ01000055">
    <property type="protein sequence ID" value="PRD43234.1"/>
    <property type="molecule type" value="Genomic_DNA"/>
</dbReference>